<evidence type="ECO:0000256" key="5">
    <source>
        <dbReference type="ARBA" id="ARBA00022691"/>
    </source>
</evidence>
<dbReference type="InterPro" id="IPR029063">
    <property type="entry name" value="SAM-dependent_MTases_sf"/>
</dbReference>
<keyword evidence="4 18" id="KW-0808">Transferase</keyword>
<dbReference type="EMBL" id="KQ459053">
    <property type="protein sequence ID" value="KPJ04060.1"/>
    <property type="molecule type" value="Genomic_DNA"/>
</dbReference>
<keyword evidence="3 18" id="KW-0489">Methyltransferase</keyword>
<organism evidence="18 19">
    <name type="scientific">Papilio xuthus</name>
    <name type="common">Asian swallowtail butterfly</name>
    <dbReference type="NCBI Taxonomy" id="66420"/>
    <lineage>
        <taxon>Eukaryota</taxon>
        <taxon>Metazoa</taxon>
        <taxon>Ecdysozoa</taxon>
        <taxon>Arthropoda</taxon>
        <taxon>Hexapoda</taxon>
        <taxon>Insecta</taxon>
        <taxon>Pterygota</taxon>
        <taxon>Neoptera</taxon>
        <taxon>Endopterygota</taxon>
        <taxon>Lepidoptera</taxon>
        <taxon>Glossata</taxon>
        <taxon>Ditrysia</taxon>
        <taxon>Papilionoidea</taxon>
        <taxon>Papilionidae</taxon>
        <taxon>Papilioninae</taxon>
        <taxon>Papilio</taxon>
    </lineage>
</organism>
<dbReference type="InterPro" id="IPR004557">
    <property type="entry name" value="PrmC-related"/>
</dbReference>
<dbReference type="GO" id="GO:0035657">
    <property type="term" value="C:eRF1 methyltransferase complex"/>
    <property type="evidence" value="ECO:0007669"/>
    <property type="project" value="TreeGrafter"/>
</dbReference>
<dbReference type="NCBIfam" id="TIGR00537">
    <property type="entry name" value="hemK_rel_arch"/>
    <property type="match status" value="1"/>
</dbReference>
<name>A0A194QGI1_PAPXU</name>
<dbReference type="InterPro" id="IPR052190">
    <property type="entry name" value="Euk-Arch_PrmC-MTase"/>
</dbReference>
<evidence type="ECO:0000256" key="12">
    <source>
        <dbReference type="ARBA" id="ARBA00076540"/>
    </source>
</evidence>
<evidence type="ECO:0000313" key="19">
    <source>
        <dbReference type="Proteomes" id="UP000053268"/>
    </source>
</evidence>
<comment type="catalytic activity">
    <reaction evidence="7">
        <text>L-lysyl-[histone] + S-adenosyl-L-methionine = N(6)-methyl-L-lysyl-[histone] + S-adenosyl-L-homocysteine + H(+)</text>
        <dbReference type="Rhea" id="RHEA:10024"/>
        <dbReference type="Rhea" id="RHEA-COMP:9845"/>
        <dbReference type="Rhea" id="RHEA-COMP:9846"/>
        <dbReference type="ChEBI" id="CHEBI:15378"/>
        <dbReference type="ChEBI" id="CHEBI:29969"/>
        <dbReference type="ChEBI" id="CHEBI:57856"/>
        <dbReference type="ChEBI" id="CHEBI:59789"/>
        <dbReference type="ChEBI" id="CHEBI:61929"/>
    </reaction>
    <physiologicalReaction direction="left-to-right" evidence="7">
        <dbReference type="Rhea" id="RHEA:10025"/>
    </physiologicalReaction>
</comment>
<evidence type="ECO:0000256" key="4">
    <source>
        <dbReference type="ARBA" id="ARBA00022679"/>
    </source>
</evidence>
<keyword evidence="6" id="KW-0539">Nucleus</keyword>
<dbReference type="PANTHER" id="PTHR45875:SF1">
    <property type="entry name" value="METHYLTRANSFERASE N6AMT1"/>
    <property type="match status" value="1"/>
</dbReference>
<evidence type="ECO:0000259" key="17">
    <source>
        <dbReference type="Pfam" id="PF05175"/>
    </source>
</evidence>
<accession>A0A194QGI1</accession>
<evidence type="ECO:0000313" key="18">
    <source>
        <dbReference type="EMBL" id="KPJ04060.1"/>
    </source>
</evidence>
<comment type="subunit">
    <text evidence="10">Heterodimer; heterodimerization with TRMT112 is required for S-adenosyl-L-methionine-binding.</text>
</comment>
<dbReference type="GO" id="GO:0005634">
    <property type="term" value="C:nucleus"/>
    <property type="evidence" value="ECO:0007669"/>
    <property type="project" value="UniProtKB-SubCell"/>
</dbReference>
<sequence length="210" mass="23540">METPKQNHIDKNDFDHVYEPAEDSYLLIDALEKDLQYLKSKNPTFCLEVGSGSGIVITAFGMAFPKTVCFSTDINFKACSMSKSTALQNKVMLETINMDLGSCFIGNKFDVILFNPPYVVTDSDECGSCDITASWAGGIKGREVTDRMLDLIPKILTVDGTFYLLLIEDNIPNEVISIMADYGFNSDIVIKRRVRNECQLVVKFFQDKNI</sequence>
<keyword evidence="19" id="KW-1185">Reference proteome</keyword>
<comment type="similarity">
    <text evidence="2">Belongs to the eukaryotic/archaeal PrmC-related family.</text>
</comment>
<comment type="subcellular location">
    <subcellularLocation>
        <location evidence="1">Nucleus</location>
    </subcellularLocation>
</comment>
<dbReference type="STRING" id="66420.A0A194QGI1"/>
<keyword evidence="5" id="KW-0949">S-adenosyl-L-methionine</keyword>
<evidence type="ECO:0000256" key="1">
    <source>
        <dbReference type="ARBA" id="ARBA00004123"/>
    </source>
</evidence>
<evidence type="ECO:0000256" key="15">
    <source>
        <dbReference type="ARBA" id="ARBA00093624"/>
    </source>
</evidence>
<dbReference type="GO" id="GO:0003676">
    <property type="term" value="F:nucleic acid binding"/>
    <property type="evidence" value="ECO:0007669"/>
    <property type="project" value="InterPro"/>
</dbReference>
<evidence type="ECO:0000256" key="14">
    <source>
        <dbReference type="ARBA" id="ARBA00083337"/>
    </source>
</evidence>
<evidence type="ECO:0000256" key="10">
    <source>
        <dbReference type="ARBA" id="ARBA00062344"/>
    </source>
</evidence>
<comment type="function">
    <text evidence="9">Methyltransferase that can methylate proteins and, to a lower extent, arsenic. Catalytic subunit of a heterodimer with TRMT112, which monomethylates 'Lys-12' of histone H4 (H4K12me1), a modification present at the promoters of numerous genes encoding cell cycle regulators. Catalytic subunit of a heterodimer with TRMT112, which catalyzes N5-methylation of Glu residue of proteins with a Gly-Gln-Xaa-Xaa-Xaa-Arg motif. Methylates ETF1 on 'Gln-185'; ETF1 needs to be complexed to ERF3 in its GTP-bound form to be efficiently methylated. May also play a role in the modulation of arsenic-induced toxicity by mediating the conversion of monomethylarsonous acid (3+) into the less toxic dimethylarsonic acid. It however only plays a limited role in arsenic metabolism compared with AS3MT.</text>
</comment>
<dbReference type="Gene3D" id="3.40.50.150">
    <property type="entry name" value="Vaccinia Virus protein VP39"/>
    <property type="match status" value="1"/>
</dbReference>
<gene>
    <name evidence="18" type="ORF">RR46_07819</name>
</gene>
<dbReference type="SUPFAM" id="SSF53335">
    <property type="entry name" value="S-adenosyl-L-methionine-dependent methyltransferases"/>
    <property type="match status" value="1"/>
</dbReference>
<dbReference type="CDD" id="cd02440">
    <property type="entry name" value="AdoMet_MTases"/>
    <property type="match status" value="1"/>
</dbReference>
<feature type="domain" description="Methyltransferase small" evidence="17">
    <location>
        <begin position="26"/>
        <end position="120"/>
    </location>
</feature>
<evidence type="ECO:0000256" key="3">
    <source>
        <dbReference type="ARBA" id="ARBA00022603"/>
    </source>
</evidence>
<dbReference type="AlphaFoldDB" id="A0A194QGI1"/>
<evidence type="ECO:0000256" key="2">
    <source>
        <dbReference type="ARBA" id="ARBA00006149"/>
    </source>
</evidence>
<evidence type="ECO:0000256" key="8">
    <source>
        <dbReference type="ARBA" id="ARBA00050903"/>
    </source>
</evidence>
<evidence type="ECO:0000256" key="16">
    <source>
        <dbReference type="ARBA" id="ARBA00093667"/>
    </source>
</evidence>
<evidence type="ECO:0000256" key="9">
    <source>
        <dbReference type="ARBA" id="ARBA00053180"/>
    </source>
</evidence>
<dbReference type="GO" id="GO:0032259">
    <property type="term" value="P:methylation"/>
    <property type="evidence" value="ECO:0007669"/>
    <property type="project" value="UniProtKB-KW"/>
</dbReference>
<dbReference type="InterPro" id="IPR007848">
    <property type="entry name" value="Small_mtfrase_dom"/>
</dbReference>
<dbReference type="FunFam" id="3.40.50.150:FF:000077">
    <property type="entry name" value="HemK methyltransferase family member 2"/>
    <property type="match status" value="1"/>
</dbReference>
<comment type="catalytic activity">
    <reaction evidence="8">
        <text>methylarsonous acid + S-adenosyl-L-methionine = dimethylarsinate + S-adenosyl-L-homocysteine + 2 H(+)</text>
        <dbReference type="Rhea" id="RHEA:11684"/>
        <dbReference type="ChEBI" id="CHEBI:15378"/>
        <dbReference type="ChEBI" id="CHEBI:16223"/>
        <dbReference type="ChEBI" id="CHEBI:17826"/>
        <dbReference type="ChEBI" id="CHEBI:57856"/>
        <dbReference type="ChEBI" id="CHEBI:59789"/>
    </reaction>
</comment>
<dbReference type="PROSITE" id="PS00092">
    <property type="entry name" value="N6_MTASE"/>
    <property type="match status" value="1"/>
</dbReference>
<dbReference type="GO" id="GO:0036009">
    <property type="term" value="F:protein-glutamine N-methyltransferase activity"/>
    <property type="evidence" value="ECO:0007669"/>
    <property type="project" value="UniProtKB-ARBA"/>
</dbReference>
<dbReference type="InterPro" id="IPR002052">
    <property type="entry name" value="DNA_methylase_N6_adenine_CS"/>
</dbReference>
<evidence type="ECO:0000256" key="6">
    <source>
        <dbReference type="ARBA" id="ARBA00023242"/>
    </source>
</evidence>
<reference evidence="18 19" key="1">
    <citation type="journal article" date="2015" name="Nat. Commun.">
        <title>Outbred genome sequencing and CRISPR/Cas9 gene editing in butterflies.</title>
        <authorList>
            <person name="Li X."/>
            <person name="Fan D."/>
            <person name="Zhang W."/>
            <person name="Liu G."/>
            <person name="Zhang L."/>
            <person name="Zhao L."/>
            <person name="Fang X."/>
            <person name="Chen L."/>
            <person name="Dong Y."/>
            <person name="Chen Y."/>
            <person name="Ding Y."/>
            <person name="Zhao R."/>
            <person name="Feng M."/>
            <person name="Zhu Y."/>
            <person name="Feng Y."/>
            <person name="Jiang X."/>
            <person name="Zhu D."/>
            <person name="Xiang H."/>
            <person name="Feng X."/>
            <person name="Li S."/>
            <person name="Wang J."/>
            <person name="Zhang G."/>
            <person name="Kronforst M.R."/>
            <person name="Wang W."/>
        </authorList>
    </citation>
    <scope>NUCLEOTIDE SEQUENCE [LARGE SCALE GENOMIC DNA]</scope>
    <source>
        <strain evidence="18">Ya'a_city_454_Px</strain>
        <tissue evidence="18">Whole body</tissue>
    </source>
</reference>
<dbReference type="Pfam" id="PF05175">
    <property type="entry name" value="MTS"/>
    <property type="match status" value="1"/>
</dbReference>
<evidence type="ECO:0000256" key="11">
    <source>
        <dbReference type="ARBA" id="ARBA00075330"/>
    </source>
</evidence>
<dbReference type="PANTHER" id="PTHR45875">
    <property type="entry name" value="METHYLTRANSFERASE N6AMT1"/>
    <property type="match status" value="1"/>
</dbReference>
<evidence type="ECO:0000256" key="13">
    <source>
        <dbReference type="ARBA" id="ARBA00080992"/>
    </source>
</evidence>
<dbReference type="Proteomes" id="UP000053268">
    <property type="component" value="Unassembled WGS sequence"/>
</dbReference>
<protein>
    <recommendedName>
        <fullName evidence="15">Methyltransferase HEMK2</fullName>
    </recommendedName>
    <alternativeName>
        <fullName evidence="14">HemK methyltransferase family member 2</fullName>
    </alternativeName>
    <alternativeName>
        <fullName evidence="12">Lysine N-methyltransferase 9</fullName>
    </alternativeName>
    <alternativeName>
        <fullName evidence="11">Methylarsonite methyltransferase N6AMT1</fullName>
    </alternativeName>
    <alternativeName>
        <fullName evidence="16">Methyltransferase N6AMT1</fullName>
    </alternativeName>
    <alternativeName>
        <fullName evidence="13">Protein N(5)-glutamine methyltransferase</fullName>
    </alternativeName>
</protein>
<proteinExistence type="inferred from homology"/>
<evidence type="ECO:0000256" key="7">
    <source>
        <dbReference type="ARBA" id="ARBA00048619"/>
    </source>
</evidence>